<protein>
    <recommendedName>
        <fullName evidence="4">Adenylosuccinate synthetase</fullName>
    </recommendedName>
</protein>
<dbReference type="AlphaFoldDB" id="A0A370QAC0"/>
<evidence type="ECO:0000313" key="2">
    <source>
        <dbReference type="EMBL" id="RDK85249.1"/>
    </source>
</evidence>
<gene>
    <name evidence="2" type="ORF">C8D94_10367</name>
</gene>
<evidence type="ECO:0000256" key="1">
    <source>
        <dbReference type="SAM" id="Phobius"/>
    </source>
</evidence>
<feature type="transmembrane region" description="Helical" evidence="1">
    <location>
        <begin position="21"/>
        <end position="40"/>
    </location>
</feature>
<sequence>MQISSILILYNQNKAMRNLQYLFSTCMFLTTTSTMFAQIPTEVPHPDNNSPIDLTKTADILIYIVLPIIIIILLVLRARNKNK</sequence>
<comment type="caution">
    <text evidence="2">The sequence shown here is derived from an EMBL/GenBank/DDBJ whole genome shotgun (WGS) entry which is preliminary data.</text>
</comment>
<evidence type="ECO:0000313" key="3">
    <source>
        <dbReference type="Proteomes" id="UP000255317"/>
    </source>
</evidence>
<keyword evidence="1" id="KW-0812">Transmembrane</keyword>
<organism evidence="2 3">
    <name type="scientific">Marinirhabdus gelatinilytica</name>
    <dbReference type="NCBI Taxonomy" id="1703343"/>
    <lineage>
        <taxon>Bacteria</taxon>
        <taxon>Pseudomonadati</taxon>
        <taxon>Bacteroidota</taxon>
        <taxon>Flavobacteriia</taxon>
        <taxon>Flavobacteriales</taxon>
        <taxon>Flavobacteriaceae</taxon>
    </lineage>
</organism>
<proteinExistence type="predicted"/>
<name>A0A370QAC0_9FLAO</name>
<keyword evidence="1" id="KW-0472">Membrane</keyword>
<keyword evidence="1" id="KW-1133">Transmembrane helix</keyword>
<accession>A0A370QAC0</accession>
<reference evidence="2 3" key="1">
    <citation type="submission" date="2018-07" db="EMBL/GenBank/DDBJ databases">
        <title>Genomic Encyclopedia of Type Strains, Phase IV (KMG-IV): sequencing the most valuable type-strain genomes for metagenomic binning, comparative biology and taxonomic classification.</title>
        <authorList>
            <person name="Goeker M."/>
        </authorList>
    </citation>
    <scope>NUCLEOTIDE SEQUENCE [LARGE SCALE GENOMIC DNA]</scope>
    <source>
        <strain evidence="2 3">DSM 101478</strain>
    </source>
</reference>
<dbReference type="EMBL" id="QRAO01000003">
    <property type="protein sequence ID" value="RDK85249.1"/>
    <property type="molecule type" value="Genomic_DNA"/>
</dbReference>
<dbReference type="Proteomes" id="UP000255317">
    <property type="component" value="Unassembled WGS sequence"/>
</dbReference>
<feature type="transmembrane region" description="Helical" evidence="1">
    <location>
        <begin position="60"/>
        <end position="78"/>
    </location>
</feature>
<keyword evidence="3" id="KW-1185">Reference proteome</keyword>
<evidence type="ECO:0008006" key="4">
    <source>
        <dbReference type="Google" id="ProtNLM"/>
    </source>
</evidence>